<dbReference type="SFLD" id="SFLDS00029">
    <property type="entry name" value="Radical_SAM"/>
    <property type="match status" value="1"/>
</dbReference>
<dbReference type="Pfam" id="PF13186">
    <property type="entry name" value="SPASM"/>
    <property type="match status" value="1"/>
</dbReference>
<dbReference type="GO" id="GO:0046872">
    <property type="term" value="F:metal ion binding"/>
    <property type="evidence" value="ECO:0007669"/>
    <property type="project" value="UniProtKB-KW"/>
</dbReference>
<proteinExistence type="predicted"/>
<evidence type="ECO:0000313" key="7">
    <source>
        <dbReference type="EMBL" id="MPM21110.1"/>
    </source>
</evidence>
<dbReference type="AlphaFoldDB" id="A0A644XY01"/>
<dbReference type="InterPro" id="IPR023885">
    <property type="entry name" value="4Fe4S-binding_SPASM_dom"/>
</dbReference>
<dbReference type="CDD" id="cd21128">
    <property type="entry name" value="SPASM_rSAM"/>
    <property type="match status" value="1"/>
</dbReference>
<comment type="caution">
    <text evidence="7">The sequence shown here is derived from an EMBL/GenBank/DDBJ whole genome shotgun (WGS) entry which is preliminary data.</text>
</comment>
<keyword evidence="3" id="KW-0408">Iron</keyword>
<evidence type="ECO:0000259" key="5">
    <source>
        <dbReference type="Pfam" id="PF04055"/>
    </source>
</evidence>
<sequence>MSDFTLKESMKAFGVKQVISYIDKDPEKNVPKILDWLIRTDKNGVVSNQARVIKDAFLDGDNNWRRLILSLWTDVDDGVRRRLFENFVINASLIGSPRQIKLSAKENCNVPWAILMDPTSACNLHCIGCWAADYGNRMNMTLSQMDDIVCQGKEMGTYFYIFSGGEPLVRKQDVLLLCAKHPDCAFLSFTNGTLIDEDFADQMLRVQNFVPAISVEGFEDATDARRGNGTYRAVVKAMEILKRKKLPFGISCCYTRENTEMIGSEAYIDEMISLGAKFMWLFTYMPVGRNAVPSLMVTPEQRAYMYRQIREYRKTKPLFTMDFWNDGEFVGGCIAGGRAYIHINANGDIEPCAFIHYSDANIKTKTLLEAYQSPLFMQYRNGQPFNENHLRPCPLLDNPERLAYMVDVSGAASTDMESPEDVHDLTAKCEHAAECWAAAADDLWKQGHVCHHMKR</sequence>
<evidence type="ECO:0000256" key="4">
    <source>
        <dbReference type="ARBA" id="ARBA00023014"/>
    </source>
</evidence>
<dbReference type="CDD" id="cd01335">
    <property type="entry name" value="Radical_SAM"/>
    <property type="match status" value="1"/>
</dbReference>
<dbReference type="PANTHER" id="PTHR43524">
    <property type="entry name" value="RADICAL SAM SUPERFAMILY PROTEIN"/>
    <property type="match status" value="1"/>
</dbReference>
<feature type="domain" description="Radical SAM core" evidence="5">
    <location>
        <begin position="118"/>
        <end position="258"/>
    </location>
</feature>
<dbReference type="Gene3D" id="3.20.20.70">
    <property type="entry name" value="Aldolase class I"/>
    <property type="match status" value="1"/>
</dbReference>
<dbReference type="GO" id="GO:0003824">
    <property type="term" value="F:catalytic activity"/>
    <property type="evidence" value="ECO:0007669"/>
    <property type="project" value="InterPro"/>
</dbReference>
<accession>A0A644XY01</accession>
<evidence type="ECO:0000256" key="2">
    <source>
        <dbReference type="ARBA" id="ARBA00022723"/>
    </source>
</evidence>
<evidence type="ECO:0000259" key="6">
    <source>
        <dbReference type="Pfam" id="PF13186"/>
    </source>
</evidence>
<keyword evidence="1" id="KW-0949">S-adenosyl-L-methionine</keyword>
<dbReference type="InterPro" id="IPR013785">
    <property type="entry name" value="Aldolase_TIM"/>
</dbReference>
<feature type="domain" description="4Fe4S-binding SPASM" evidence="6">
    <location>
        <begin position="333"/>
        <end position="387"/>
    </location>
</feature>
<evidence type="ECO:0000256" key="3">
    <source>
        <dbReference type="ARBA" id="ARBA00023004"/>
    </source>
</evidence>
<gene>
    <name evidence="7" type="primary">pqqE_29</name>
    <name evidence="7" type="ORF">SDC9_67553</name>
</gene>
<dbReference type="GO" id="GO:0051536">
    <property type="term" value="F:iron-sulfur cluster binding"/>
    <property type="evidence" value="ECO:0007669"/>
    <property type="project" value="UniProtKB-KW"/>
</dbReference>
<dbReference type="InterPro" id="IPR058240">
    <property type="entry name" value="rSAM_sf"/>
</dbReference>
<organism evidence="7">
    <name type="scientific">bioreactor metagenome</name>
    <dbReference type="NCBI Taxonomy" id="1076179"/>
    <lineage>
        <taxon>unclassified sequences</taxon>
        <taxon>metagenomes</taxon>
        <taxon>ecological metagenomes</taxon>
    </lineage>
</organism>
<keyword evidence="2" id="KW-0479">Metal-binding</keyword>
<dbReference type="InterPro" id="IPR007197">
    <property type="entry name" value="rSAM"/>
</dbReference>
<dbReference type="SFLD" id="SFLDG01067">
    <property type="entry name" value="SPASM/twitch_domain_containing"/>
    <property type="match status" value="1"/>
</dbReference>
<reference evidence="7" key="1">
    <citation type="submission" date="2019-08" db="EMBL/GenBank/DDBJ databases">
        <authorList>
            <person name="Kucharzyk K."/>
            <person name="Murdoch R.W."/>
            <person name="Higgins S."/>
            <person name="Loffler F."/>
        </authorList>
    </citation>
    <scope>NUCLEOTIDE SEQUENCE</scope>
</reference>
<evidence type="ECO:0000256" key="1">
    <source>
        <dbReference type="ARBA" id="ARBA00022691"/>
    </source>
</evidence>
<dbReference type="SUPFAM" id="SSF102114">
    <property type="entry name" value="Radical SAM enzymes"/>
    <property type="match status" value="1"/>
</dbReference>
<name>A0A644XY01_9ZZZZ</name>
<keyword evidence="4" id="KW-0411">Iron-sulfur</keyword>
<protein>
    <submittedName>
        <fullName evidence="7">Coenzyme PQQ synthesis protein E</fullName>
    </submittedName>
</protein>
<dbReference type="Pfam" id="PF04055">
    <property type="entry name" value="Radical_SAM"/>
    <property type="match status" value="1"/>
</dbReference>
<dbReference type="EMBL" id="VSSQ01003523">
    <property type="protein sequence ID" value="MPM21110.1"/>
    <property type="molecule type" value="Genomic_DNA"/>
</dbReference>
<dbReference type="PANTHER" id="PTHR43524:SF1">
    <property type="entry name" value="RADICAL SAM SUPERFAMILY PROTEIN"/>
    <property type="match status" value="1"/>
</dbReference>